<dbReference type="Proteomes" id="UP001420932">
    <property type="component" value="Unassembled WGS sequence"/>
</dbReference>
<accession>A0AAP0KI65</accession>
<name>A0AAP0KI65_9MAGN</name>
<sequence>MACLDMDVLPEKTITNELIERYGKVNCYEDVEDMRERVEIAKSETEQRKKIRDDTRKILEEKSEARNDPNEYHLYGPTVSYWSQRIDLEEDDDDATSGC</sequence>
<keyword evidence="2" id="KW-1185">Reference proteome</keyword>
<reference evidence="1 2" key="1">
    <citation type="submission" date="2024-01" db="EMBL/GenBank/DDBJ databases">
        <title>Genome assemblies of Stephania.</title>
        <authorList>
            <person name="Yang L."/>
        </authorList>
    </citation>
    <scope>NUCLEOTIDE SEQUENCE [LARGE SCALE GENOMIC DNA]</scope>
    <source>
        <strain evidence="1">YNDBR</strain>
        <tissue evidence="1">Leaf</tissue>
    </source>
</reference>
<dbReference type="AlphaFoldDB" id="A0AAP0KI65"/>
<protein>
    <submittedName>
        <fullName evidence="1">Uncharacterized protein</fullName>
    </submittedName>
</protein>
<organism evidence="1 2">
    <name type="scientific">Stephania yunnanensis</name>
    <dbReference type="NCBI Taxonomy" id="152371"/>
    <lineage>
        <taxon>Eukaryota</taxon>
        <taxon>Viridiplantae</taxon>
        <taxon>Streptophyta</taxon>
        <taxon>Embryophyta</taxon>
        <taxon>Tracheophyta</taxon>
        <taxon>Spermatophyta</taxon>
        <taxon>Magnoliopsida</taxon>
        <taxon>Ranunculales</taxon>
        <taxon>Menispermaceae</taxon>
        <taxon>Menispermoideae</taxon>
        <taxon>Cissampelideae</taxon>
        <taxon>Stephania</taxon>
    </lineage>
</organism>
<evidence type="ECO:0000313" key="2">
    <source>
        <dbReference type="Proteomes" id="UP001420932"/>
    </source>
</evidence>
<proteinExistence type="predicted"/>
<dbReference type="EMBL" id="JBBNAF010000004">
    <property type="protein sequence ID" value="KAK9151650.1"/>
    <property type="molecule type" value="Genomic_DNA"/>
</dbReference>
<gene>
    <name evidence="1" type="ORF">Syun_009959</name>
</gene>
<comment type="caution">
    <text evidence="1">The sequence shown here is derived from an EMBL/GenBank/DDBJ whole genome shotgun (WGS) entry which is preliminary data.</text>
</comment>
<evidence type="ECO:0000313" key="1">
    <source>
        <dbReference type="EMBL" id="KAK9151650.1"/>
    </source>
</evidence>